<protein>
    <submittedName>
        <fullName evidence="10">Hydrogenase 4 subunit B</fullName>
    </submittedName>
</protein>
<dbReference type="Proteomes" id="UP000216779">
    <property type="component" value="Unassembled WGS sequence"/>
</dbReference>
<evidence type="ECO:0000313" key="10">
    <source>
        <dbReference type="EMBL" id="OYV81230.1"/>
    </source>
</evidence>
<gene>
    <name evidence="10" type="ORF">B7Z70_06240</name>
</gene>
<evidence type="ECO:0000256" key="6">
    <source>
        <dbReference type="ARBA" id="ARBA00023136"/>
    </source>
</evidence>
<feature type="transmembrane region" description="Helical" evidence="8">
    <location>
        <begin position="82"/>
        <end position="105"/>
    </location>
</feature>
<evidence type="ECO:0000259" key="9">
    <source>
        <dbReference type="Pfam" id="PF00361"/>
    </source>
</evidence>
<dbReference type="PRINTS" id="PR01434">
    <property type="entry name" value="NADHDHGNASE5"/>
</dbReference>
<evidence type="ECO:0000256" key="2">
    <source>
        <dbReference type="ARBA" id="ARBA00022475"/>
    </source>
</evidence>
<dbReference type="InterPro" id="IPR052175">
    <property type="entry name" value="ComplexI-like_HydComp"/>
</dbReference>
<feature type="transmembrane region" description="Helical" evidence="8">
    <location>
        <begin position="643"/>
        <end position="661"/>
    </location>
</feature>
<evidence type="ECO:0000256" key="4">
    <source>
        <dbReference type="ARBA" id="ARBA00022989"/>
    </source>
</evidence>
<evidence type="ECO:0000256" key="3">
    <source>
        <dbReference type="ARBA" id="ARBA00022692"/>
    </source>
</evidence>
<feature type="transmembrane region" description="Helical" evidence="8">
    <location>
        <begin position="117"/>
        <end position="133"/>
    </location>
</feature>
<feature type="domain" description="NADH:quinone oxidoreductase/Mrp antiporter transmembrane" evidence="9">
    <location>
        <begin position="133"/>
        <end position="419"/>
    </location>
</feature>
<dbReference type="PANTHER" id="PTHR42682">
    <property type="entry name" value="HYDROGENASE-4 COMPONENT F"/>
    <property type="match status" value="1"/>
</dbReference>
<feature type="transmembrane region" description="Helical" evidence="8">
    <location>
        <begin position="481"/>
        <end position="500"/>
    </location>
</feature>
<feature type="transmembrane region" description="Helical" evidence="8">
    <location>
        <begin position="387"/>
        <end position="408"/>
    </location>
</feature>
<sequence>MMAALPLDLAMAALLSWLGLGLLGFALGGRQTLACRVVFPLSTMGGLLLAAAGFWALTATPDVLQLSGPFPVLPWSFRLDPLSGFFLILLGLLAAAVSVFATGYFRPLPAAALRRLFLQYQSFLLGMGLVLLADNAYTFLVAWEVMAIASYFLVVTEHEEEGSRRAGFLYLLIAHLGALAILLGFAVLAGVQILQGGSFAAMMQAQLSPFWASAAFLLTFFGFGAKAGLLPLHIWLPEAHPAAPAPVSALMSGAMLQTAFYGMLRVDFLFLPRAADWWGPFVLLVGLASALFAVLFAAAQTDMKRLLAYSSIENMGLIMVAMGLALIFRAHGLDALAALALIAALYHALNHAFFKGLLFLGSGSVLHAAGTVAMDRLGGLIQRMPQTAFFMLVGVLAIAGLPPLNGFVSEWLLLQAFLLAPALPQSTLSAVLPLAASGVVLSAALAAYAMVKFYGISFLGQPRAPLSVHETGSWERSAMGLLALACVALGLFPGVLIGLLDPVIREMVGQGLGQQGWLWLTPVSAQWASYSPVIFLFGIALALGVAFLLVWWRFGRPLRRAGVWACGFPLRTARMQDSPLGFVEPLLRIFRPVFQLRREALSTAAPRLSLQLGEPVTAYLYRPLAATAAWLSAQMVRLQQGRITVYLLYSFLTLLLLLALLR</sequence>
<evidence type="ECO:0000256" key="8">
    <source>
        <dbReference type="SAM" id="Phobius"/>
    </source>
</evidence>
<dbReference type="NCBIfam" id="NF005086">
    <property type="entry name" value="PRK06521.1"/>
    <property type="match status" value="1"/>
</dbReference>
<feature type="transmembrane region" description="Helical" evidence="8">
    <location>
        <begin position="248"/>
        <end position="271"/>
    </location>
</feature>
<keyword evidence="6 8" id="KW-0472">Membrane</keyword>
<keyword evidence="4 8" id="KW-1133">Transmembrane helix</keyword>
<evidence type="ECO:0000256" key="7">
    <source>
        <dbReference type="RuleBase" id="RU000320"/>
    </source>
</evidence>
<keyword evidence="5" id="KW-0560">Oxidoreductase</keyword>
<reference evidence="10 11" key="1">
    <citation type="submission" date="2017-03" db="EMBL/GenBank/DDBJ databases">
        <title>Lifting the veil on microbial sulfur biogeochemistry in mining wastewaters.</title>
        <authorList>
            <person name="Kantor R.S."/>
            <person name="Colenbrander Nelson T."/>
            <person name="Marshall S."/>
            <person name="Bennett D."/>
            <person name="Apte S."/>
            <person name="Camacho D."/>
            <person name="Thomas B.C."/>
            <person name="Warren L.A."/>
            <person name="Banfield J.F."/>
        </authorList>
    </citation>
    <scope>NUCLEOTIDE SEQUENCE [LARGE SCALE GENOMIC DNA]</scope>
    <source>
        <strain evidence="10">21-59-9</strain>
    </source>
</reference>
<evidence type="ECO:0000256" key="1">
    <source>
        <dbReference type="ARBA" id="ARBA00004651"/>
    </source>
</evidence>
<feature type="transmembrane region" description="Helical" evidence="8">
    <location>
        <begin position="277"/>
        <end position="299"/>
    </location>
</feature>
<keyword evidence="3 7" id="KW-0812">Transmembrane</keyword>
<evidence type="ECO:0000313" key="11">
    <source>
        <dbReference type="Proteomes" id="UP000216779"/>
    </source>
</evidence>
<dbReference type="GO" id="GO:0005886">
    <property type="term" value="C:plasma membrane"/>
    <property type="evidence" value="ECO:0007669"/>
    <property type="project" value="UniProtKB-SubCell"/>
</dbReference>
<accession>A0A257T918</accession>
<dbReference type="Pfam" id="PF00361">
    <property type="entry name" value="Proton_antipo_M"/>
    <property type="match status" value="1"/>
</dbReference>
<dbReference type="EMBL" id="NCBC01000174">
    <property type="protein sequence ID" value="OYV81230.1"/>
    <property type="molecule type" value="Genomic_DNA"/>
</dbReference>
<name>A0A257T918_9PROT</name>
<organism evidence="10 11">
    <name type="scientific">Acidithiobacillus ferrivorans</name>
    <dbReference type="NCBI Taxonomy" id="160808"/>
    <lineage>
        <taxon>Bacteria</taxon>
        <taxon>Pseudomonadati</taxon>
        <taxon>Pseudomonadota</taxon>
        <taxon>Acidithiobacillia</taxon>
        <taxon>Acidithiobacillales</taxon>
        <taxon>Acidithiobacillaceae</taxon>
        <taxon>Acidithiobacillus</taxon>
    </lineage>
</organism>
<dbReference type="InterPro" id="IPR001750">
    <property type="entry name" value="ND/Mrp_TM"/>
</dbReference>
<comment type="subcellular location">
    <subcellularLocation>
        <location evidence="1">Cell membrane</location>
        <topology evidence="1">Multi-pass membrane protein</topology>
    </subcellularLocation>
    <subcellularLocation>
        <location evidence="7">Membrane</location>
        <topology evidence="7">Multi-pass membrane protein</topology>
    </subcellularLocation>
</comment>
<dbReference type="AlphaFoldDB" id="A0A257T918"/>
<dbReference type="GO" id="GO:0016491">
    <property type="term" value="F:oxidoreductase activity"/>
    <property type="evidence" value="ECO:0007669"/>
    <property type="project" value="UniProtKB-KW"/>
</dbReference>
<proteinExistence type="predicted"/>
<feature type="transmembrane region" description="Helical" evidence="8">
    <location>
        <begin position="428"/>
        <end position="451"/>
    </location>
</feature>
<feature type="transmembrane region" description="Helical" evidence="8">
    <location>
        <begin position="527"/>
        <end position="552"/>
    </location>
</feature>
<feature type="transmembrane region" description="Helical" evidence="8">
    <location>
        <begin position="6"/>
        <end position="25"/>
    </location>
</feature>
<comment type="caution">
    <text evidence="10">The sequence shown here is derived from an EMBL/GenBank/DDBJ whole genome shotgun (WGS) entry which is preliminary data.</text>
</comment>
<feature type="transmembrane region" description="Helical" evidence="8">
    <location>
        <begin position="214"/>
        <end position="236"/>
    </location>
</feature>
<feature type="transmembrane region" description="Helical" evidence="8">
    <location>
        <begin position="352"/>
        <end position="375"/>
    </location>
</feature>
<evidence type="ECO:0000256" key="5">
    <source>
        <dbReference type="ARBA" id="ARBA00023002"/>
    </source>
</evidence>
<keyword evidence="2" id="KW-1003">Cell membrane</keyword>
<feature type="transmembrane region" description="Helical" evidence="8">
    <location>
        <begin position="168"/>
        <end position="194"/>
    </location>
</feature>
<feature type="transmembrane region" description="Helical" evidence="8">
    <location>
        <begin position="139"/>
        <end position="156"/>
    </location>
</feature>
<dbReference type="PANTHER" id="PTHR42682:SF3">
    <property type="entry name" value="FORMATE HYDROGENLYASE SUBUNIT 3-RELATED"/>
    <property type="match status" value="1"/>
</dbReference>
<feature type="transmembrane region" description="Helical" evidence="8">
    <location>
        <begin position="37"/>
        <end position="57"/>
    </location>
</feature>